<keyword evidence="3" id="KW-1185">Reference proteome</keyword>
<keyword evidence="1" id="KW-1133">Transmembrane helix</keyword>
<evidence type="ECO:0000256" key="1">
    <source>
        <dbReference type="SAM" id="Phobius"/>
    </source>
</evidence>
<dbReference type="Proteomes" id="UP001217089">
    <property type="component" value="Unassembled WGS sequence"/>
</dbReference>
<keyword evidence="1" id="KW-0812">Transmembrane</keyword>
<protein>
    <submittedName>
        <fullName evidence="2">Uncharacterized protein</fullName>
    </submittedName>
</protein>
<feature type="transmembrane region" description="Helical" evidence="1">
    <location>
        <begin position="38"/>
        <end position="60"/>
    </location>
</feature>
<accession>A0ABQ9F993</accession>
<reference evidence="2 3" key="1">
    <citation type="submission" date="2022-12" db="EMBL/GenBank/DDBJ databases">
        <title>Chromosome-level genome of Tegillarca granosa.</title>
        <authorList>
            <person name="Kim J."/>
        </authorList>
    </citation>
    <scope>NUCLEOTIDE SEQUENCE [LARGE SCALE GENOMIC DNA]</scope>
    <source>
        <strain evidence="2">Teg-2019</strain>
        <tissue evidence="2">Adductor muscle</tissue>
    </source>
</reference>
<name>A0ABQ9F993_TEGGR</name>
<evidence type="ECO:0000313" key="3">
    <source>
        <dbReference type="Proteomes" id="UP001217089"/>
    </source>
</evidence>
<gene>
    <name evidence="2" type="ORF">KUTeg_010238</name>
</gene>
<organism evidence="2 3">
    <name type="scientific">Tegillarca granosa</name>
    <name type="common">Malaysian cockle</name>
    <name type="synonym">Anadara granosa</name>
    <dbReference type="NCBI Taxonomy" id="220873"/>
    <lineage>
        <taxon>Eukaryota</taxon>
        <taxon>Metazoa</taxon>
        <taxon>Spiralia</taxon>
        <taxon>Lophotrochozoa</taxon>
        <taxon>Mollusca</taxon>
        <taxon>Bivalvia</taxon>
        <taxon>Autobranchia</taxon>
        <taxon>Pteriomorphia</taxon>
        <taxon>Arcoida</taxon>
        <taxon>Arcoidea</taxon>
        <taxon>Arcidae</taxon>
        <taxon>Tegillarca</taxon>
    </lineage>
</organism>
<dbReference type="EMBL" id="JARBDR010000440">
    <property type="protein sequence ID" value="KAJ8312865.1"/>
    <property type="molecule type" value="Genomic_DNA"/>
</dbReference>
<keyword evidence="1" id="KW-0472">Membrane</keyword>
<sequence>MNGVSSHKQLDLSANPILRHYYHNEWELGRFSVGLWNLILYLSAPLSLIKLGISVLQFYAACHNIAAIDMEERKAAKKNQK</sequence>
<evidence type="ECO:0000313" key="2">
    <source>
        <dbReference type="EMBL" id="KAJ8312865.1"/>
    </source>
</evidence>
<comment type="caution">
    <text evidence="2">The sequence shown here is derived from an EMBL/GenBank/DDBJ whole genome shotgun (WGS) entry which is preliminary data.</text>
</comment>
<proteinExistence type="predicted"/>